<feature type="compositionally biased region" description="Polar residues" evidence="2">
    <location>
        <begin position="56"/>
        <end position="70"/>
    </location>
</feature>
<evidence type="ECO:0000313" key="3">
    <source>
        <dbReference type="EMBL" id="KAH7309471.1"/>
    </source>
</evidence>
<feature type="compositionally biased region" description="Basic and acidic residues" evidence="2">
    <location>
        <begin position="239"/>
        <end position="250"/>
    </location>
</feature>
<feature type="compositionally biased region" description="Acidic residues" evidence="2">
    <location>
        <begin position="292"/>
        <end position="301"/>
    </location>
</feature>
<feature type="compositionally biased region" description="Polar residues" evidence="2">
    <location>
        <begin position="794"/>
        <end position="813"/>
    </location>
</feature>
<feature type="region of interest" description="Disordered" evidence="2">
    <location>
        <begin position="33"/>
        <end position="307"/>
    </location>
</feature>
<proteinExistence type="predicted"/>
<evidence type="ECO:0000313" key="4">
    <source>
        <dbReference type="Proteomes" id="UP000813444"/>
    </source>
</evidence>
<keyword evidence="4" id="KW-1185">Reference proteome</keyword>
<evidence type="ECO:0000256" key="1">
    <source>
        <dbReference type="SAM" id="Coils"/>
    </source>
</evidence>
<reference evidence="3" key="1">
    <citation type="journal article" date="2021" name="Nat. Commun.">
        <title>Genetic determinants of endophytism in the Arabidopsis root mycobiome.</title>
        <authorList>
            <person name="Mesny F."/>
            <person name="Miyauchi S."/>
            <person name="Thiergart T."/>
            <person name="Pickel B."/>
            <person name="Atanasova L."/>
            <person name="Karlsson M."/>
            <person name="Huettel B."/>
            <person name="Barry K.W."/>
            <person name="Haridas S."/>
            <person name="Chen C."/>
            <person name="Bauer D."/>
            <person name="Andreopoulos W."/>
            <person name="Pangilinan J."/>
            <person name="LaButti K."/>
            <person name="Riley R."/>
            <person name="Lipzen A."/>
            <person name="Clum A."/>
            <person name="Drula E."/>
            <person name="Henrissat B."/>
            <person name="Kohler A."/>
            <person name="Grigoriev I.V."/>
            <person name="Martin F.M."/>
            <person name="Hacquard S."/>
        </authorList>
    </citation>
    <scope>NUCLEOTIDE SEQUENCE</scope>
    <source>
        <strain evidence="3">MPI-CAGE-CH-0235</strain>
    </source>
</reference>
<feature type="coiled-coil region" evidence="1">
    <location>
        <begin position="401"/>
        <end position="428"/>
    </location>
</feature>
<feature type="compositionally biased region" description="Basic and acidic residues" evidence="2">
    <location>
        <begin position="357"/>
        <end position="366"/>
    </location>
</feature>
<accession>A0A8K0SDY7</accession>
<feature type="compositionally biased region" description="Low complexity" evidence="2">
    <location>
        <begin position="88"/>
        <end position="100"/>
    </location>
</feature>
<gene>
    <name evidence="3" type="ORF">B0I35DRAFT_440041</name>
</gene>
<keyword evidence="1" id="KW-0175">Coiled coil</keyword>
<dbReference type="OrthoDB" id="3553547at2759"/>
<sequence>MEAPIHNQADSLPPQLATLYALKYGDTTTQLHDSVANASSHEEEDARGSDGWLLQSEASTMSSKATTPEPQISRLPRPPIDHHLSNKTRPTTRAGRTRPQLPFPPPPPPPDLLHGLSGREPRATRGPLYTAHHVPGVEAGESSSPPDPRMAWSRPPISGSPAAVQRKTGERDAIPRPSSPSLSQGRPRALPIPNASMYSSNPQIRRSPVHSYAMPHSLRFETEDRDPDLPSRSASSHSRWPDMGKSRDLVETGPFPFTSAGRNPPMAAVQAAGFRPHYESETSLSGSSSFQEIDDDGEISNDESSSSEDLIAYRNARQFPPQLPAAPPPRDKSAALNHIATWVSQYETSQKPWSPERLGRSSEVPREPVFPGSAPGSTTSIQRDREIERLWQSLKEKRSKLHGIKTEMSSRRRQLKKLRRERDAADNAFMGLVRPLLVNQKGSVAAHIEHINMRFAEMQNLRSEYSFTESNYEGLEDLLDEEEEILFGLETRFFSLLAAGRAKEEKPAVLAANASDVEAPTTSQMPDILRGISRDGPTETLHPLYVELTAAIGDLDNAKEDHQDLVWAREQHEYELGIEEATGRKTLDPMEDFLEEFSPEEERLAKSIKDLEGKVQHLRAACEEKKVMRKHLTARMAYALDPTSKFEDMDLDDRETILAKHKTLAHAQFPELLSQPNHLLEPMPLTPLAALKAATKLPPDSPNKRDRMRMASKEFALDRLVKEPVVGSKSNFINRWLLHQLQESPLLAVLLHSTFVMSRGLRIKDPWRWQCDVMYYWWRDSTAAAEEQQSSLMTSGRSAYSSPPLTPQMSRAASDSGLGQRRPSLVRGASSSAMTVMG</sequence>
<feature type="compositionally biased region" description="Polar residues" evidence="2">
    <location>
        <begin position="829"/>
        <end position="838"/>
    </location>
</feature>
<name>A0A8K0SDY7_9HYPO</name>
<dbReference type="AlphaFoldDB" id="A0A8K0SDY7"/>
<protein>
    <submittedName>
        <fullName evidence="3">Uncharacterized protein</fullName>
    </submittedName>
</protein>
<evidence type="ECO:0000256" key="2">
    <source>
        <dbReference type="SAM" id="MobiDB-lite"/>
    </source>
</evidence>
<feature type="region of interest" description="Disordered" evidence="2">
    <location>
        <begin position="350"/>
        <end position="380"/>
    </location>
</feature>
<organism evidence="3 4">
    <name type="scientific">Stachybotrys elegans</name>
    <dbReference type="NCBI Taxonomy" id="80388"/>
    <lineage>
        <taxon>Eukaryota</taxon>
        <taxon>Fungi</taxon>
        <taxon>Dikarya</taxon>
        <taxon>Ascomycota</taxon>
        <taxon>Pezizomycotina</taxon>
        <taxon>Sordariomycetes</taxon>
        <taxon>Hypocreomycetidae</taxon>
        <taxon>Hypocreales</taxon>
        <taxon>Stachybotryaceae</taxon>
        <taxon>Stachybotrys</taxon>
    </lineage>
</organism>
<feature type="region of interest" description="Disordered" evidence="2">
    <location>
        <begin position="794"/>
        <end position="838"/>
    </location>
</feature>
<feature type="compositionally biased region" description="Pro residues" evidence="2">
    <location>
        <begin position="101"/>
        <end position="111"/>
    </location>
</feature>
<feature type="coiled-coil region" evidence="1">
    <location>
        <begin position="458"/>
        <end position="492"/>
    </location>
</feature>
<comment type="caution">
    <text evidence="3">The sequence shown here is derived from an EMBL/GenBank/DDBJ whole genome shotgun (WGS) entry which is preliminary data.</text>
</comment>
<dbReference type="EMBL" id="JAGPNK010000013">
    <property type="protein sequence ID" value="KAH7309471.1"/>
    <property type="molecule type" value="Genomic_DNA"/>
</dbReference>
<dbReference type="Proteomes" id="UP000813444">
    <property type="component" value="Unassembled WGS sequence"/>
</dbReference>
<feature type="coiled-coil region" evidence="1">
    <location>
        <begin position="601"/>
        <end position="628"/>
    </location>
</feature>